<dbReference type="InterPro" id="IPR033121">
    <property type="entry name" value="PEPTIDASE_A1"/>
</dbReference>
<feature type="non-terminal residue" evidence="2">
    <location>
        <position position="1"/>
    </location>
</feature>
<dbReference type="AlphaFoldDB" id="A0A392R1L2"/>
<reference evidence="2 3" key="1">
    <citation type="journal article" date="2018" name="Front. Plant Sci.">
        <title>Red Clover (Trifolium pratense) and Zigzag Clover (T. medium) - A Picture of Genomic Similarities and Differences.</title>
        <authorList>
            <person name="Dluhosova J."/>
            <person name="Istvanek J."/>
            <person name="Nedelnik J."/>
            <person name="Repkova J."/>
        </authorList>
    </citation>
    <scope>NUCLEOTIDE SEQUENCE [LARGE SCALE GENOMIC DNA]</scope>
    <source>
        <strain evidence="3">cv. 10/8</strain>
        <tissue evidence="2">Leaf</tissue>
    </source>
</reference>
<accession>A0A392R1L2</accession>
<evidence type="ECO:0000313" key="3">
    <source>
        <dbReference type="Proteomes" id="UP000265520"/>
    </source>
</evidence>
<keyword evidence="3" id="KW-1185">Reference proteome</keyword>
<dbReference type="SUPFAM" id="SSF50630">
    <property type="entry name" value="Acid proteases"/>
    <property type="match status" value="1"/>
</dbReference>
<name>A0A392R1L2_9FABA</name>
<proteinExistence type="predicted"/>
<evidence type="ECO:0000313" key="2">
    <source>
        <dbReference type="EMBL" id="MCI30451.1"/>
    </source>
</evidence>
<sequence>VTDIFPKVSLNFAGGVSLDLRPQDYLIQQNPINGAAVWCIGFLKIKGQGTTILGGISI</sequence>
<dbReference type="InterPro" id="IPR021109">
    <property type="entry name" value="Peptidase_aspartic_dom_sf"/>
</dbReference>
<dbReference type="Proteomes" id="UP000265520">
    <property type="component" value="Unassembled WGS sequence"/>
</dbReference>
<protein>
    <submittedName>
        <fullName evidence="2">Aspartic proteinase-like protein 2-like</fullName>
    </submittedName>
</protein>
<dbReference type="PROSITE" id="PS51767">
    <property type="entry name" value="PEPTIDASE_A1"/>
    <property type="match status" value="1"/>
</dbReference>
<dbReference type="EMBL" id="LXQA010179726">
    <property type="protein sequence ID" value="MCI30451.1"/>
    <property type="molecule type" value="Genomic_DNA"/>
</dbReference>
<organism evidence="2 3">
    <name type="scientific">Trifolium medium</name>
    <dbReference type="NCBI Taxonomy" id="97028"/>
    <lineage>
        <taxon>Eukaryota</taxon>
        <taxon>Viridiplantae</taxon>
        <taxon>Streptophyta</taxon>
        <taxon>Embryophyta</taxon>
        <taxon>Tracheophyta</taxon>
        <taxon>Spermatophyta</taxon>
        <taxon>Magnoliopsida</taxon>
        <taxon>eudicotyledons</taxon>
        <taxon>Gunneridae</taxon>
        <taxon>Pentapetalae</taxon>
        <taxon>rosids</taxon>
        <taxon>fabids</taxon>
        <taxon>Fabales</taxon>
        <taxon>Fabaceae</taxon>
        <taxon>Papilionoideae</taxon>
        <taxon>50 kb inversion clade</taxon>
        <taxon>NPAAA clade</taxon>
        <taxon>Hologalegina</taxon>
        <taxon>IRL clade</taxon>
        <taxon>Trifolieae</taxon>
        <taxon>Trifolium</taxon>
    </lineage>
</organism>
<dbReference type="Gene3D" id="2.40.70.10">
    <property type="entry name" value="Acid Proteases"/>
    <property type="match status" value="1"/>
</dbReference>
<feature type="domain" description="Peptidase A1" evidence="1">
    <location>
        <begin position="1"/>
        <end position="58"/>
    </location>
</feature>
<comment type="caution">
    <text evidence="2">The sequence shown here is derived from an EMBL/GenBank/DDBJ whole genome shotgun (WGS) entry which is preliminary data.</text>
</comment>
<evidence type="ECO:0000259" key="1">
    <source>
        <dbReference type="PROSITE" id="PS51767"/>
    </source>
</evidence>